<proteinExistence type="predicted"/>
<dbReference type="Pfam" id="PF00649">
    <property type="entry name" value="Copper-fist"/>
    <property type="match status" value="1"/>
</dbReference>
<accession>A0A9P4QEH0</accession>
<evidence type="ECO:0000256" key="1">
    <source>
        <dbReference type="SAM" id="MobiDB-lite"/>
    </source>
</evidence>
<evidence type="ECO:0000313" key="3">
    <source>
        <dbReference type="EMBL" id="KAF2725778.1"/>
    </source>
</evidence>
<dbReference type="SUPFAM" id="SSF57879">
    <property type="entry name" value="Zinc domain conserved in yeast copper-regulated transcription factors"/>
    <property type="match status" value="1"/>
</dbReference>
<dbReference type="Proteomes" id="UP000799441">
    <property type="component" value="Unassembled WGS sequence"/>
</dbReference>
<dbReference type="SMART" id="SM01090">
    <property type="entry name" value="Copper-fist"/>
    <property type="match status" value="1"/>
</dbReference>
<feature type="region of interest" description="Disordered" evidence="1">
    <location>
        <begin position="323"/>
        <end position="359"/>
    </location>
</feature>
<dbReference type="InterPro" id="IPR036395">
    <property type="entry name" value="Cu_fist_DNA-bd_dom_sf"/>
</dbReference>
<dbReference type="SMART" id="SM00412">
    <property type="entry name" value="Cu_FIST"/>
    <property type="match status" value="1"/>
</dbReference>
<dbReference type="Gene3D" id="3.90.430.10">
    <property type="entry name" value="Copper fist DNA-binding domain"/>
    <property type="match status" value="1"/>
</dbReference>
<feature type="region of interest" description="Disordered" evidence="1">
    <location>
        <begin position="376"/>
        <end position="419"/>
    </location>
</feature>
<name>A0A9P4QEH0_9PEZI</name>
<comment type="caution">
    <text evidence="3">The sequence shown here is derived from an EMBL/GenBank/DDBJ whole genome shotgun (WGS) entry which is preliminary data.</text>
</comment>
<dbReference type="AlphaFoldDB" id="A0A9P4QEH0"/>
<reference evidence="3" key="1">
    <citation type="journal article" date="2020" name="Stud. Mycol.">
        <title>101 Dothideomycetes genomes: a test case for predicting lifestyles and emergence of pathogens.</title>
        <authorList>
            <person name="Haridas S."/>
            <person name="Albert R."/>
            <person name="Binder M."/>
            <person name="Bloem J."/>
            <person name="Labutti K."/>
            <person name="Salamov A."/>
            <person name="Andreopoulos B."/>
            <person name="Baker S."/>
            <person name="Barry K."/>
            <person name="Bills G."/>
            <person name="Bluhm B."/>
            <person name="Cannon C."/>
            <person name="Castanera R."/>
            <person name="Culley D."/>
            <person name="Daum C."/>
            <person name="Ezra D."/>
            <person name="Gonzalez J."/>
            <person name="Henrissat B."/>
            <person name="Kuo A."/>
            <person name="Liang C."/>
            <person name="Lipzen A."/>
            <person name="Lutzoni F."/>
            <person name="Magnuson J."/>
            <person name="Mondo S."/>
            <person name="Nolan M."/>
            <person name="Ohm R."/>
            <person name="Pangilinan J."/>
            <person name="Park H.-J."/>
            <person name="Ramirez L."/>
            <person name="Alfaro M."/>
            <person name="Sun H."/>
            <person name="Tritt A."/>
            <person name="Yoshinaga Y."/>
            <person name="Zwiers L.-H."/>
            <person name="Turgeon B."/>
            <person name="Goodwin S."/>
            <person name="Spatafora J."/>
            <person name="Crous P."/>
            <person name="Grigoriev I."/>
        </authorList>
    </citation>
    <scope>NUCLEOTIDE SEQUENCE</scope>
    <source>
        <strain evidence="3">CBS 116435</strain>
    </source>
</reference>
<dbReference type="GO" id="GO:0005507">
    <property type="term" value="F:copper ion binding"/>
    <property type="evidence" value="ECO:0007669"/>
    <property type="project" value="InterPro"/>
</dbReference>
<feature type="domain" description="Copper-fist" evidence="2">
    <location>
        <begin position="22"/>
        <end position="57"/>
    </location>
</feature>
<dbReference type="GO" id="GO:0003700">
    <property type="term" value="F:DNA-binding transcription factor activity"/>
    <property type="evidence" value="ECO:0007669"/>
    <property type="project" value="InterPro"/>
</dbReference>
<protein>
    <recommendedName>
        <fullName evidence="2">Copper-fist domain-containing protein</fullName>
    </recommendedName>
</protein>
<gene>
    <name evidence="3" type="ORF">K431DRAFT_52777</name>
</gene>
<dbReference type="PROSITE" id="PS50073">
    <property type="entry name" value="COPPER_FIST_2"/>
    <property type="match status" value="1"/>
</dbReference>
<dbReference type="GO" id="GO:0005634">
    <property type="term" value="C:nucleus"/>
    <property type="evidence" value="ECO:0007669"/>
    <property type="project" value="InterPro"/>
</dbReference>
<keyword evidence="4" id="KW-1185">Reference proteome</keyword>
<sequence length="419" mass="46193">MAQFQKRVNIEVIDANNGQFCKIACMSCIRGHRTTSCGITNCRNKVFWTVKRPGRPSNACNCAMVGGVCICTLSVPICPHKAKRGGKRSVDCRCDEQGRFCCYVTEADWAALTAGAKPRIKFFENREDLRADGDKRSNSHALLSFRVAEPAQNGCHKIPDTQQPATPAFGADNEDLDTFMQQYIMNQAAGAMCQQCGRRNCNCSMCPPVMQMGGTSNWGVSMCCSKSQKPEPASTPAPASTPPDGCGCGPQLVSGRDSFWSASIPDFDQGFPHCYQQSSQELPLHTAPNLAVNPDVNYTLLENEAIDFIDPFAIVSQTFNGVPSIPQQQMHHPQPPPQRRHGQFSTPPHLPYGDPAMPHMVSEADNELLQETAYQRQGPPQQTLQKREARDSKVSPTTRHYSTVPGEHAFYTEQGRSEY</sequence>
<dbReference type="EMBL" id="MU003766">
    <property type="protein sequence ID" value="KAF2725778.1"/>
    <property type="molecule type" value="Genomic_DNA"/>
</dbReference>
<dbReference type="OrthoDB" id="5600085at2759"/>
<evidence type="ECO:0000259" key="2">
    <source>
        <dbReference type="PROSITE" id="PS50073"/>
    </source>
</evidence>
<dbReference type="InterPro" id="IPR001083">
    <property type="entry name" value="Cu_fist_DNA-bd_dom"/>
</dbReference>
<evidence type="ECO:0000313" key="4">
    <source>
        <dbReference type="Proteomes" id="UP000799441"/>
    </source>
</evidence>
<dbReference type="GO" id="GO:0003677">
    <property type="term" value="F:DNA binding"/>
    <property type="evidence" value="ECO:0007669"/>
    <property type="project" value="InterPro"/>
</dbReference>
<organism evidence="3 4">
    <name type="scientific">Polychaeton citri CBS 116435</name>
    <dbReference type="NCBI Taxonomy" id="1314669"/>
    <lineage>
        <taxon>Eukaryota</taxon>
        <taxon>Fungi</taxon>
        <taxon>Dikarya</taxon>
        <taxon>Ascomycota</taxon>
        <taxon>Pezizomycotina</taxon>
        <taxon>Dothideomycetes</taxon>
        <taxon>Dothideomycetidae</taxon>
        <taxon>Capnodiales</taxon>
        <taxon>Capnodiaceae</taxon>
        <taxon>Polychaeton</taxon>
    </lineage>
</organism>